<gene>
    <name evidence="1" type="ORF">JCM6292_3490</name>
</gene>
<evidence type="ECO:0000313" key="2">
    <source>
        <dbReference type="Proteomes" id="UP000018861"/>
    </source>
</evidence>
<dbReference type="Proteomes" id="UP000018861">
    <property type="component" value="Unassembled WGS sequence"/>
</dbReference>
<comment type="caution">
    <text evidence="1">The sequence shown here is derived from an EMBL/GenBank/DDBJ whole genome shotgun (WGS) entry which is preliminary data.</text>
</comment>
<evidence type="ECO:0000313" key="1">
    <source>
        <dbReference type="EMBL" id="GAE16971.1"/>
    </source>
</evidence>
<accession>W4PB09</accession>
<protein>
    <submittedName>
        <fullName evidence="1">Uncharacterized protein</fullName>
    </submittedName>
</protein>
<organism evidence="1 2">
    <name type="scientific">Bacteroides pyogenes JCM 6292</name>
    <dbReference type="NCBI Taxonomy" id="1235809"/>
    <lineage>
        <taxon>Bacteria</taxon>
        <taxon>Pseudomonadati</taxon>
        <taxon>Bacteroidota</taxon>
        <taxon>Bacteroidia</taxon>
        <taxon>Bacteroidales</taxon>
        <taxon>Bacteroidaceae</taxon>
        <taxon>Bacteroides</taxon>
    </lineage>
</organism>
<reference evidence="1 2" key="1">
    <citation type="journal article" date="2014" name="Genome Announc.">
        <title>Draft Genome Sequences of Three Strains of Bacteroides pyogenes Isolated from a Cat and Swine.</title>
        <authorList>
            <person name="Sakamoto M."/>
            <person name="Oshima K."/>
            <person name="Suda W."/>
            <person name="Kitamura K."/>
            <person name="Iida T."/>
            <person name="Hattori M."/>
            <person name="Ohkuma M."/>
        </authorList>
    </citation>
    <scope>NUCLEOTIDE SEQUENCE [LARGE SCALE GENOMIC DNA]</scope>
    <source>
        <strain evidence="1 2">JCM 6292</strain>
    </source>
</reference>
<dbReference type="EMBL" id="BAIQ01000050">
    <property type="protein sequence ID" value="GAE16971.1"/>
    <property type="molecule type" value="Genomic_DNA"/>
</dbReference>
<dbReference type="AlphaFoldDB" id="W4PB09"/>
<name>W4PB09_9BACE</name>
<sequence>MFANGKTGGGAFGMKQKLRRSEIKLRRMKQMFRRMKQKLRWMKQMLRWMKQKLRCSETEAPSGWNRGSIWANKGCAFADNK</sequence>
<proteinExistence type="predicted"/>